<dbReference type="PROSITE" id="PS50181">
    <property type="entry name" value="FBOX"/>
    <property type="match status" value="1"/>
</dbReference>
<dbReference type="SMART" id="SM00256">
    <property type="entry name" value="FBOX"/>
    <property type="match status" value="1"/>
</dbReference>
<evidence type="ECO:0000313" key="2">
    <source>
        <dbReference type="EMBL" id="GAQ78757.1"/>
    </source>
</evidence>
<accession>A0A1Y1HQB7</accession>
<dbReference type="EMBL" id="DF236967">
    <property type="protein sequence ID" value="GAQ78757.1"/>
    <property type="molecule type" value="Genomic_DNA"/>
</dbReference>
<dbReference type="InterPro" id="IPR001810">
    <property type="entry name" value="F-box_dom"/>
</dbReference>
<reference evidence="2 3" key="1">
    <citation type="journal article" date="2014" name="Nat. Commun.">
        <title>Klebsormidium flaccidum genome reveals primary factors for plant terrestrial adaptation.</title>
        <authorList>
            <person name="Hori K."/>
            <person name="Maruyama F."/>
            <person name="Fujisawa T."/>
            <person name="Togashi T."/>
            <person name="Yamamoto N."/>
            <person name="Seo M."/>
            <person name="Sato S."/>
            <person name="Yamada T."/>
            <person name="Mori H."/>
            <person name="Tajima N."/>
            <person name="Moriyama T."/>
            <person name="Ikeuchi M."/>
            <person name="Watanabe M."/>
            <person name="Wada H."/>
            <person name="Kobayashi K."/>
            <person name="Saito M."/>
            <person name="Masuda T."/>
            <person name="Sasaki-Sekimoto Y."/>
            <person name="Mashiguchi K."/>
            <person name="Awai K."/>
            <person name="Shimojima M."/>
            <person name="Masuda S."/>
            <person name="Iwai M."/>
            <person name="Nobusawa T."/>
            <person name="Narise T."/>
            <person name="Kondo S."/>
            <person name="Saito H."/>
            <person name="Sato R."/>
            <person name="Murakawa M."/>
            <person name="Ihara Y."/>
            <person name="Oshima-Yamada Y."/>
            <person name="Ohtaka K."/>
            <person name="Satoh M."/>
            <person name="Sonobe K."/>
            <person name="Ishii M."/>
            <person name="Ohtani R."/>
            <person name="Kanamori-Sato M."/>
            <person name="Honoki R."/>
            <person name="Miyazaki D."/>
            <person name="Mochizuki H."/>
            <person name="Umetsu J."/>
            <person name="Higashi K."/>
            <person name="Shibata D."/>
            <person name="Kamiya Y."/>
            <person name="Sato N."/>
            <person name="Nakamura Y."/>
            <person name="Tabata S."/>
            <person name="Ida S."/>
            <person name="Kurokawa K."/>
            <person name="Ohta H."/>
        </authorList>
    </citation>
    <scope>NUCLEOTIDE SEQUENCE [LARGE SCALE GENOMIC DNA]</scope>
    <source>
        <strain evidence="2 3">NIES-2285</strain>
    </source>
</reference>
<proteinExistence type="predicted"/>
<evidence type="ECO:0000313" key="3">
    <source>
        <dbReference type="Proteomes" id="UP000054558"/>
    </source>
</evidence>
<dbReference type="OrthoDB" id="192402at2759"/>
<dbReference type="Proteomes" id="UP000054558">
    <property type="component" value="Unassembled WGS sequence"/>
</dbReference>
<dbReference type="OMA" id="WCDLFIE"/>
<dbReference type="InterPro" id="IPR036047">
    <property type="entry name" value="F-box-like_dom_sf"/>
</dbReference>
<protein>
    <recommendedName>
        <fullName evidence="1">F-box domain-containing protein</fullName>
    </recommendedName>
</protein>
<dbReference type="SUPFAM" id="SSF81383">
    <property type="entry name" value="F-box domain"/>
    <property type="match status" value="1"/>
</dbReference>
<name>A0A1Y1HQB7_KLENI</name>
<dbReference type="AlphaFoldDB" id="A0A1Y1HQB7"/>
<dbReference type="Gene3D" id="1.20.1280.50">
    <property type="match status" value="1"/>
</dbReference>
<sequence>MEAALIKELGPDSALSILPEELRRQIFGYLEYADLASLAQVSTAFRQQADDDDLWQPLYTRHVWTEPEGFLPQSDECWKQVFTRRVRIEKHGSGPAFGRENDTICFLRDGILVRTVAAEECRSPSDVGEANRGIKRKRPGSASRRLYAADNQSAIAFALQRSLAYHGAGAAAAGSSTLAEEETYHGAQGGEKRSGIFDRLLSVSVDLQSAARQAQEA</sequence>
<keyword evidence="3" id="KW-1185">Reference proteome</keyword>
<dbReference type="Pfam" id="PF12937">
    <property type="entry name" value="F-box-like"/>
    <property type="match status" value="1"/>
</dbReference>
<evidence type="ECO:0000259" key="1">
    <source>
        <dbReference type="PROSITE" id="PS50181"/>
    </source>
</evidence>
<gene>
    <name evidence="2" type="ORF">KFL_000180400</name>
</gene>
<organism evidence="2 3">
    <name type="scientific">Klebsormidium nitens</name>
    <name type="common">Green alga</name>
    <name type="synonym">Ulothrix nitens</name>
    <dbReference type="NCBI Taxonomy" id="105231"/>
    <lineage>
        <taxon>Eukaryota</taxon>
        <taxon>Viridiplantae</taxon>
        <taxon>Streptophyta</taxon>
        <taxon>Klebsormidiophyceae</taxon>
        <taxon>Klebsormidiales</taxon>
        <taxon>Klebsormidiaceae</taxon>
        <taxon>Klebsormidium</taxon>
    </lineage>
</organism>
<feature type="domain" description="F-box" evidence="1">
    <location>
        <begin position="12"/>
        <end position="58"/>
    </location>
</feature>